<feature type="domain" description="PDZ" evidence="4">
    <location>
        <begin position="269"/>
        <end position="301"/>
    </location>
</feature>
<organism evidence="6 7">
    <name type="scientific">Deinococcus radiopugnans ATCC 19172</name>
    <dbReference type="NCBI Taxonomy" id="585398"/>
    <lineage>
        <taxon>Bacteria</taxon>
        <taxon>Thermotogati</taxon>
        <taxon>Deinococcota</taxon>
        <taxon>Deinococci</taxon>
        <taxon>Deinococcales</taxon>
        <taxon>Deinococcaceae</taxon>
        <taxon>Deinococcus</taxon>
    </lineage>
</organism>
<dbReference type="OrthoDB" id="9792183at2"/>
<dbReference type="EMBL" id="JACHEW010000010">
    <property type="protein sequence ID" value="MBB6017013.1"/>
    <property type="molecule type" value="Genomic_DNA"/>
</dbReference>
<dbReference type="Gene3D" id="2.30.42.10">
    <property type="match status" value="1"/>
</dbReference>
<evidence type="ECO:0000256" key="1">
    <source>
        <dbReference type="ARBA" id="ARBA00022670"/>
    </source>
</evidence>
<dbReference type="InterPro" id="IPR001478">
    <property type="entry name" value="PDZ"/>
</dbReference>
<name>A0A5C4Y7P5_9DEIO</name>
<dbReference type="InterPro" id="IPR036034">
    <property type="entry name" value="PDZ_sf"/>
</dbReference>
<evidence type="ECO:0000313" key="8">
    <source>
        <dbReference type="Proteomes" id="UP000629870"/>
    </source>
</evidence>
<dbReference type="GO" id="GO:0006508">
    <property type="term" value="P:proteolysis"/>
    <property type="evidence" value="ECO:0007669"/>
    <property type="project" value="UniProtKB-KW"/>
</dbReference>
<keyword evidence="8" id="KW-1185">Reference proteome</keyword>
<dbReference type="Pfam" id="PF17820">
    <property type="entry name" value="PDZ_6"/>
    <property type="match status" value="1"/>
</dbReference>
<dbReference type="AlphaFoldDB" id="A0A5C4Y7P5"/>
<accession>A0A5C4Y7P5</accession>
<evidence type="ECO:0000313" key="7">
    <source>
        <dbReference type="Proteomes" id="UP000313988"/>
    </source>
</evidence>
<feature type="compositionally biased region" description="Gly residues" evidence="3">
    <location>
        <begin position="223"/>
        <end position="243"/>
    </location>
</feature>
<reference evidence="5 8" key="2">
    <citation type="submission" date="2020-08" db="EMBL/GenBank/DDBJ databases">
        <title>Genomic Encyclopedia of Type Strains, Phase IV (KMG-IV): sequencing the most valuable type-strain genomes for metagenomic binning, comparative biology and taxonomic classification.</title>
        <authorList>
            <person name="Goeker M."/>
        </authorList>
    </citation>
    <scope>NUCLEOTIDE SEQUENCE [LARGE SCALE GENOMIC DNA]</scope>
    <source>
        <strain evidence="5 8">DSM 12027</strain>
    </source>
</reference>
<keyword evidence="1 5" id="KW-0645">Protease</keyword>
<dbReference type="InterPro" id="IPR051201">
    <property type="entry name" value="Chloro_Bact_Ser_Proteases"/>
</dbReference>
<dbReference type="InterPro" id="IPR041489">
    <property type="entry name" value="PDZ_6"/>
</dbReference>
<dbReference type="SUPFAM" id="SSF50494">
    <property type="entry name" value="Trypsin-like serine proteases"/>
    <property type="match status" value="1"/>
</dbReference>
<keyword evidence="2" id="KW-0378">Hydrolase</keyword>
<dbReference type="InterPro" id="IPR009003">
    <property type="entry name" value="Peptidase_S1_PA"/>
</dbReference>
<evidence type="ECO:0000313" key="6">
    <source>
        <dbReference type="EMBL" id="TNM71556.1"/>
    </source>
</evidence>
<feature type="region of interest" description="Disordered" evidence="3">
    <location>
        <begin position="203"/>
        <end position="262"/>
    </location>
</feature>
<evidence type="ECO:0000256" key="3">
    <source>
        <dbReference type="SAM" id="MobiDB-lite"/>
    </source>
</evidence>
<protein>
    <submittedName>
        <fullName evidence="6">PDZ domain-containing protein</fullName>
    </submittedName>
    <submittedName>
        <fullName evidence="5">S1-C subfamily serine protease</fullName>
    </submittedName>
</protein>
<dbReference type="SUPFAM" id="SSF50156">
    <property type="entry name" value="PDZ domain-like"/>
    <property type="match status" value="1"/>
</dbReference>
<comment type="caution">
    <text evidence="6">The sequence shown here is derived from an EMBL/GenBank/DDBJ whole genome shotgun (WGS) entry which is preliminary data.</text>
</comment>
<dbReference type="PRINTS" id="PR00834">
    <property type="entry name" value="PROTEASES2C"/>
</dbReference>
<evidence type="ECO:0000256" key="2">
    <source>
        <dbReference type="ARBA" id="ARBA00022801"/>
    </source>
</evidence>
<reference evidence="6 7" key="1">
    <citation type="submission" date="2019-06" db="EMBL/GenBank/DDBJ databases">
        <title>Genome sequence of Deinococcus radiopugnans ATCC 19172.</title>
        <authorList>
            <person name="Maclea K.S."/>
            <person name="Maynard C.R."/>
        </authorList>
    </citation>
    <scope>NUCLEOTIDE SEQUENCE [LARGE SCALE GENOMIC DNA]</scope>
    <source>
        <strain evidence="6 7">ATCC 19172</strain>
    </source>
</reference>
<evidence type="ECO:0000313" key="5">
    <source>
        <dbReference type="EMBL" id="MBB6017013.1"/>
    </source>
</evidence>
<dbReference type="InterPro" id="IPR001940">
    <property type="entry name" value="Peptidase_S1C"/>
</dbReference>
<dbReference type="Proteomes" id="UP000629870">
    <property type="component" value="Unassembled WGS sequence"/>
</dbReference>
<proteinExistence type="predicted"/>
<dbReference type="PANTHER" id="PTHR43343">
    <property type="entry name" value="PEPTIDASE S12"/>
    <property type="match status" value="1"/>
</dbReference>
<gene>
    <name evidence="6" type="ORF">FHR04_08430</name>
    <name evidence="5" type="ORF">HNQ04_002271</name>
</gene>
<dbReference type="EMBL" id="VDMO01000007">
    <property type="protein sequence ID" value="TNM71556.1"/>
    <property type="molecule type" value="Genomic_DNA"/>
</dbReference>
<dbReference type="GO" id="GO:0004252">
    <property type="term" value="F:serine-type endopeptidase activity"/>
    <property type="evidence" value="ECO:0007669"/>
    <property type="project" value="InterPro"/>
</dbReference>
<dbReference type="PROSITE" id="PS50106">
    <property type="entry name" value="PDZ"/>
    <property type="match status" value="1"/>
</dbReference>
<dbReference type="Proteomes" id="UP000313988">
    <property type="component" value="Unassembled WGS sequence"/>
</dbReference>
<dbReference type="Pfam" id="PF13365">
    <property type="entry name" value="Trypsin_2"/>
    <property type="match status" value="1"/>
</dbReference>
<dbReference type="SMART" id="SM00228">
    <property type="entry name" value="PDZ"/>
    <property type="match status" value="1"/>
</dbReference>
<dbReference type="RefSeq" id="WP_139402415.1">
    <property type="nucleotide sequence ID" value="NZ_JACHEW010000010.1"/>
</dbReference>
<evidence type="ECO:0000259" key="4">
    <source>
        <dbReference type="PROSITE" id="PS50106"/>
    </source>
</evidence>
<dbReference type="PANTHER" id="PTHR43343:SF3">
    <property type="entry name" value="PROTEASE DO-LIKE 8, CHLOROPLASTIC"/>
    <property type="match status" value="1"/>
</dbReference>
<dbReference type="Gene3D" id="2.40.10.120">
    <property type="match status" value="1"/>
</dbReference>
<sequence>MTNFSELSNLVADAVEAVSTSIVSVRAERPISGTVIGDGLVLTVAHVLHGEEVSVVTHDGRELSAAVAGRDPASDLALLRVEGLNLPALGASGGVRVGELLLAVGRPPHGVQATLGLLEWQPTGEGRARGWLPSGAAPFRGVSGGALVDARGGLVGVLNAGVARGELLSVPADRALKVAGLLGSTGRVPRGYLGIATQPVMFPQTDGPEPQIGADNGPPNRGPGRGRGEWGQGREGWGGGRGRGGWERGNWERGPWGGRGRWGQGGRVGLTVVSVEDGSPAAQAGLLVGDVLLSLDGQPVRRPPELLGRVRERAGQSVSARILRGGQEHDVTLVIGER</sequence>